<gene>
    <name evidence="7" type="primary">LOC115150119</name>
</gene>
<keyword evidence="5" id="KW-1133">Transmembrane helix</keyword>
<keyword evidence="5" id="KW-0812">Transmembrane</keyword>
<feature type="transmembrane region" description="Helical" evidence="5">
    <location>
        <begin position="359"/>
        <end position="381"/>
    </location>
</feature>
<comment type="similarity">
    <text evidence="1">Belongs to the TRAFAC class TrmE-Era-EngA-EngB-Septin-like GTPase superfamily. AIG1/Toc34/Toc159-like paraseptin GTPase family. IAN subfamily.</text>
</comment>
<evidence type="ECO:0000256" key="1">
    <source>
        <dbReference type="ARBA" id="ARBA00008535"/>
    </source>
</evidence>
<evidence type="ECO:0000313" key="8">
    <source>
        <dbReference type="Proteomes" id="UP000472277"/>
    </source>
</evidence>
<dbReference type="GeneID" id="115150119"/>
<protein>
    <submittedName>
        <fullName evidence="7">GTPase IMAP family member 7-like</fullName>
    </submittedName>
</protein>
<dbReference type="InterPro" id="IPR006703">
    <property type="entry name" value="G_AIG1"/>
</dbReference>
<evidence type="ECO:0000259" key="6">
    <source>
        <dbReference type="PROSITE" id="PS51720"/>
    </source>
</evidence>
<dbReference type="RefSeq" id="XP_029548935.1">
    <property type="nucleotide sequence ID" value="XM_029693075.1"/>
</dbReference>
<accession>A0A674BHU1</accession>
<evidence type="ECO:0000313" key="7">
    <source>
        <dbReference type="Ensembl" id="ENSSTUP00000070848.1"/>
    </source>
</evidence>
<dbReference type="PROSITE" id="PS51720">
    <property type="entry name" value="G_AIG1"/>
    <property type="match status" value="1"/>
</dbReference>
<dbReference type="OMA" id="KAIWETP"/>
<evidence type="ECO:0000256" key="5">
    <source>
        <dbReference type="SAM" id="Phobius"/>
    </source>
</evidence>
<dbReference type="GO" id="GO:0005525">
    <property type="term" value="F:GTP binding"/>
    <property type="evidence" value="ECO:0007669"/>
    <property type="project" value="UniProtKB-KW"/>
</dbReference>
<proteinExistence type="inferred from homology"/>
<reference evidence="7" key="1">
    <citation type="submission" date="2025-08" db="UniProtKB">
        <authorList>
            <consortium name="Ensembl"/>
        </authorList>
    </citation>
    <scope>IDENTIFICATION</scope>
</reference>
<feature type="transmembrane region" description="Helical" evidence="5">
    <location>
        <begin position="393"/>
        <end position="419"/>
    </location>
</feature>
<feature type="transmembrane region" description="Helical" evidence="5">
    <location>
        <begin position="293"/>
        <end position="314"/>
    </location>
</feature>
<dbReference type="Gene3D" id="3.40.50.300">
    <property type="entry name" value="P-loop containing nucleotide triphosphate hydrolases"/>
    <property type="match status" value="1"/>
</dbReference>
<dbReference type="RefSeq" id="XP_029548933.1">
    <property type="nucleotide sequence ID" value="XM_029693073.1"/>
</dbReference>
<feature type="compositionally biased region" description="Polar residues" evidence="4">
    <location>
        <begin position="463"/>
        <end position="472"/>
    </location>
</feature>
<feature type="domain" description="AIG1-type G" evidence="6">
    <location>
        <begin position="10"/>
        <end position="211"/>
    </location>
</feature>
<dbReference type="InParanoid" id="A0A674BHU1"/>
<keyword evidence="3" id="KW-0342">GTP-binding</keyword>
<dbReference type="KEGG" id="stru:115150119"/>
<sequence length="481" mass="51637">MLEEVEMGGSDKLKIVLLGKTGSGKSSAGNTILGVKRFEEGYAAKSHTKDCNREKGSINRQKVTIIDTPGIFDSDRPANDIKHEVLSCLVECAPGPHAFVLVLRLGRYTKEEQEAVRKLLKWFGKDALMHTVILFTHGEDLPANRTIIDFTNDVDLLKDLVEQCGNRVHVFDNRHWNPKPQPPQHSTMNKLLERMRQMPEFYPNEERQALESMLSTEETPEYRSNSFQVAELMKTINIMRENGGTYTNESLVALGNAIKTEVENIKKELEQRAEIVEMSEIRKRARKRVHTKTLKLVSGIGVGVLLGGLLGVAVGVSLPAILIGGLLFAGGTKVAMAIQQKKRQEARDGTRTEIEGRKMAGVAATGVGAGAAGGTAAGVLVGLEIGAEVGLGAAAATGIGLGVAGGVLAAGGIVAGGLVGAKAATRSDDPQEAARNAAGSVKKETLSIVKAIWETPQRLFENVSKSEANTPGSKYEDIKDQ</sequence>
<feature type="region of interest" description="Disordered" evidence="4">
    <location>
        <begin position="424"/>
        <end position="443"/>
    </location>
</feature>
<evidence type="ECO:0000256" key="2">
    <source>
        <dbReference type="ARBA" id="ARBA00022741"/>
    </source>
</evidence>
<reference evidence="7" key="2">
    <citation type="submission" date="2025-09" db="UniProtKB">
        <authorList>
            <consortium name="Ensembl"/>
        </authorList>
    </citation>
    <scope>IDENTIFICATION</scope>
</reference>
<name>A0A674BHU1_SALTR</name>
<dbReference type="InterPro" id="IPR045058">
    <property type="entry name" value="GIMA/IAN/Toc"/>
</dbReference>
<dbReference type="RefSeq" id="XP_029548932.1">
    <property type="nucleotide sequence ID" value="XM_029693072.1"/>
</dbReference>
<evidence type="ECO:0000256" key="3">
    <source>
        <dbReference type="ARBA" id="ARBA00023134"/>
    </source>
</evidence>
<keyword evidence="2" id="KW-0547">Nucleotide-binding</keyword>
<dbReference type="PANTHER" id="PTHR10903">
    <property type="entry name" value="GTPASE, IMAP FAMILY MEMBER-RELATED"/>
    <property type="match status" value="1"/>
</dbReference>
<dbReference type="AlphaFoldDB" id="A0A674BHU1"/>
<dbReference type="FunFam" id="3.40.50.300:FF:000366">
    <property type="entry name" value="GTPase, IMAP family member 2"/>
    <property type="match status" value="1"/>
</dbReference>
<keyword evidence="8" id="KW-1185">Reference proteome</keyword>
<dbReference type="Ensembl" id="ENSSTUT00000075223.1">
    <property type="protein sequence ID" value="ENSSTUP00000070848.1"/>
    <property type="gene ID" value="ENSSTUG00000031046.1"/>
</dbReference>
<dbReference type="PANTHER" id="PTHR10903:SF62">
    <property type="entry name" value="GTPASE IMAP FAMILY MEMBER 4-LIKE-RELATED"/>
    <property type="match status" value="1"/>
</dbReference>
<dbReference type="SUPFAM" id="SSF52540">
    <property type="entry name" value="P-loop containing nucleoside triphosphate hydrolases"/>
    <property type="match status" value="1"/>
</dbReference>
<dbReference type="InterPro" id="IPR027417">
    <property type="entry name" value="P-loop_NTPase"/>
</dbReference>
<organism evidence="7 8">
    <name type="scientific">Salmo trutta</name>
    <name type="common">Brown trout</name>
    <dbReference type="NCBI Taxonomy" id="8032"/>
    <lineage>
        <taxon>Eukaryota</taxon>
        <taxon>Metazoa</taxon>
        <taxon>Chordata</taxon>
        <taxon>Craniata</taxon>
        <taxon>Vertebrata</taxon>
        <taxon>Euteleostomi</taxon>
        <taxon>Actinopterygii</taxon>
        <taxon>Neopterygii</taxon>
        <taxon>Teleostei</taxon>
        <taxon>Protacanthopterygii</taxon>
        <taxon>Salmoniformes</taxon>
        <taxon>Salmonidae</taxon>
        <taxon>Salmoninae</taxon>
        <taxon>Salmo</taxon>
    </lineage>
</organism>
<feature type="region of interest" description="Disordered" evidence="4">
    <location>
        <begin position="462"/>
        <end position="481"/>
    </location>
</feature>
<dbReference type="Proteomes" id="UP000472277">
    <property type="component" value="Chromosome 16"/>
</dbReference>
<keyword evidence="5" id="KW-0472">Membrane</keyword>
<evidence type="ECO:0000256" key="4">
    <source>
        <dbReference type="SAM" id="MobiDB-lite"/>
    </source>
</evidence>
<feature type="transmembrane region" description="Helical" evidence="5">
    <location>
        <begin position="320"/>
        <end position="338"/>
    </location>
</feature>
<dbReference type="GeneTree" id="ENSGT01150000286992"/>
<dbReference type="OrthoDB" id="425923at2759"/>
<dbReference type="Pfam" id="PF04548">
    <property type="entry name" value="AIG1"/>
    <property type="match status" value="1"/>
</dbReference>
<dbReference type="RefSeq" id="XP_029548934.1">
    <property type="nucleotide sequence ID" value="XM_029693074.1"/>
</dbReference>